<dbReference type="WBParaSite" id="nRc.2.0.1.t46310-RA">
    <property type="protein sequence ID" value="nRc.2.0.1.t46310-RA"/>
    <property type="gene ID" value="nRc.2.0.1.g46310"/>
</dbReference>
<organism evidence="1 2">
    <name type="scientific">Romanomermis culicivorax</name>
    <name type="common">Nematode worm</name>
    <dbReference type="NCBI Taxonomy" id="13658"/>
    <lineage>
        <taxon>Eukaryota</taxon>
        <taxon>Metazoa</taxon>
        <taxon>Ecdysozoa</taxon>
        <taxon>Nematoda</taxon>
        <taxon>Enoplea</taxon>
        <taxon>Dorylaimia</taxon>
        <taxon>Mermithida</taxon>
        <taxon>Mermithoidea</taxon>
        <taxon>Mermithidae</taxon>
        <taxon>Romanomermis</taxon>
    </lineage>
</organism>
<dbReference type="Proteomes" id="UP000887565">
    <property type="component" value="Unplaced"/>
</dbReference>
<evidence type="ECO:0000313" key="1">
    <source>
        <dbReference type="Proteomes" id="UP000887565"/>
    </source>
</evidence>
<proteinExistence type="predicted"/>
<reference evidence="2" key="1">
    <citation type="submission" date="2022-11" db="UniProtKB">
        <authorList>
            <consortium name="WormBaseParasite"/>
        </authorList>
    </citation>
    <scope>IDENTIFICATION</scope>
</reference>
<evidence type="ECO:0000313" key="2">
    <source>
        <dbReference type="WBParaSite" id="nRc.2.0.1.t46310-RA"/>
    </source>
</evidence>
<keyword evidence="1" id="KW-1185">Reference proteome</keyword>
<sequence>MGMGEKIGADDTLIIIVVVENYALDHMFTKCGSLDHMFTKCGFNRDNYWAVGIDNGAIPDFDFATYW</sequence>
<accession>A0A915L5E9</accession>
<dbReference type="AlphaFoldDB" id="A0A915L5E9"/>
<name>A0A915L5E9_ROMCU</name>
<protein>
    <submittedName>
        <fullName evidence="2">Uncharacterized protein</fullName>
    </submittedName>
</protein>